<dbReference type="Pfam" id="PF13561">
    <property type="entry name" value="adh_short_C2"/>
    <property type="match status" value="1"/>
</dbReference>
<proteinExistence type="inferred from homology"/>
<sequence length="267" mass="27456">MSIGNQSLVGRRALITGAGEGLGRGIAKAFAGQGASVAVCSLNGEEAEATATICAEYGVKTYAAGFDLLDDSATLDFAAESARQLGGPIDLFVHNAAVMPVYPIDSMPMAQLDLALNVNLRVAALLTQALAPGMKLQGKGAILYMSSGMAYYGIAEHSIYCATKAGLLGLARGLAMELAPFGIRVNTVSPGTIDSPMLNQFIEGQGGDQEATRAAFDVMHPRGRVGTIAEVAATFVFLASDAAANITATDLRCDGGLAVKGIQPVQK</sequence>
<dbReference type="PRINTS" id="PR00081">
    <property type="entry name" value="GDHRDH"/>
</dbReference>
<evidence type="ECO:0000313" key="3">
    <source>
        <dbReference type="Proteomes" id="UP001324993"/>
    </source>
</evidence>
<dbReference type="PANTHER" id="PTHR42879">
    <property type="entry name" value="3-OXOACYL-(ACYL-CARRIER-PROTEIN) REDUCTASE"/>
    <property type="match status" value="1"/>
</dbReference>
<dbReference type="InterPro" id="IPR002347">
    <property type="entry name" value="SDR_fam"/>
</dbReference>
<name>A0ABZ0RK66_9BACT</name>
<dbReference type="InterPro" id="IPR020904">
    <property type="entry name" value="Sc_DH/Rdtase_CS"/>
</dbReference>
<dbReference type="PANTHER" id="PTHR42879:SF2">
    <property type="entry name" value="3-OXOACYL-[ACYL-CARRIER-PROTEIN] REDUCTASE FABG"/>
    <property type="match status" value="1"/>
</dbReference>
<evidence type="ECO:0000256" key="1">
    <source>
        <dbReference type="ARBA" id="ARBA00006484"/>
    </source>
</evidence>
<dbReference type="Gene3D" id="3.40.50.720">
    <property type="entry name" value="NAD(P)-binding Rossmann-like Domain"/>
    <property type="match status" value="1"/>
</dbReference>
<dbReference type="PRINTS" id="PR00080">
    <property type="entry name" value="SDRFAMILY"/>
</dbReference>
<dbReference type="EC" id="1.-.-.-" evidence="2"/>
<dbReference type="CDD" id="cd05233">
    <property type="entry name" value="SDR_c"/>
    <property type="match status" value="1"/>
</dbReference>
<dbReference type="InterPro" id="IPR050259">
    <property type="entry name" value="SDR"/>
</dbReference>
<dbReference type="Proteomes" id="UP001324993">
    <property type="component" value="Chromosome"/>
</dbReference>
<dbReference type="PROSITE" id="PS00061">
    <property type="entry name" value="ADH_SHORT"/>
    <property type="match status" value="1"/>
</dbReference>
<comment type="similarity">
    <text evidence="1">Belongs to the short-chain dehydrogenases/reductases (SDR) family.</text>
</comment>
<reference evidence="2 3" key="1">
    <citation type="submission" date="2023-11" db="EMBL/GenBank/DDBJ databases">
        <title>Coraliomargarita sp. nov., isolated from marine algae.</title>
        <authorList>
            <person name="Lee J.K."/>
            <person name="Baek J.H."/>
            <person name="Kim J.M."/>
            <person name="Choi D.G."/>
            <person name="Jeon C.O."/>
        </authorList>
    </citation>
    <scope>NUCLEOTIDE SEQUENCE [LARGE SCALE GENOMIC DNA]</scope>
    <source>
        <strain evidence="2 3">J2-16</strain>
    </source>
</reference>
<keyword evidence="3" id="KW-1185">Reference proteome</keyword>
<organism evidence="2 3">
    <name type="scientific">Coraliomargarita algicola</name>
    <dbReference type="NCBI Taxonomy" id="3092156"/>
    <lineage>
        <taxon>Bacteria</taxon>
        <taxon>Pseudomonadati</taxon>
        <taxon>Verrucomicrobiota</taxon>
        <taxon>Opitutia</taxon>
        <taxon>Puniceicoccales</taxon>
        <taxon>Coraliomargaritaceae</taxon>
        <taxon>Coraliomargarita</taxon>
    </lineage>
</organism>
<dbReference type="SUPFAM" id="SSF51735">
    <property type="entry name" value="NAD(P)-binding Rossmann-fold domains"/>
    <property type="match status" value="1"/>
</dbReference>
<protein>
    <submittedName>
        <fullName evidence="2">SDR family oxidoreductase</fullName>
        <ecNumber evidence="2">1.-.-.-</ecNumber>
    </submittedName>
</protein>
<keyword evidence="2" id="KW-0560">Oxidoreductase</keyword>
<accession>A0ABZ0RK66</accession>
<dbReference type="EMBL" id="CP138858">
    <property type="protein sequence ID" value="WPJ95853.1"/>
    <property type="molecule type" value="Genomic_DNA"/>
</dbReference>
<dbReference type="InterPro" id="IPR036291">
    <property type="entry name" value="NAD(P)-bd_dom_sf"/>
</dbReference>
<dbReference type="GO" id="GO:0016491">
    <property type="term" value="F:oxidoreductase activity"/>
    <property type="evidence" value="ECO:0007669"/>
    <property type="project" value="UniProtKB-KW"/>
</dbReference>
<dbReference type="RefSeq" id="WP_319832729.1">
    <property type="nucleotide sequence ID" value="NZ_CP138858.1"/>
</dbReference>
<evidence type="ECO:0000313" key="2">
    <source>
        <dbReference type="EMBL" id="WPJ95853.1"/>
    </source>
</evidence>
<gene>
    <name evidence="2" type="ORF">SH580_20765</name>
</gene>